<proteinExistence type="predicted"/>
<dbReference type="GO" id="GO:0009253">
    <property type="term" value="P:peptidoglycan catabolic process"/>
    <property type="evidence" value="ECO:0007669"/>
    <property type="project" value="InterPro"/>
</dbReference>
<dbReference type="Pfam" id="PF01510">
    <property type="entry name" value="Amidase_2"/>
    <property type="match status" value="1"/>
</dbReference>
<dbReference type="GO" id="GO:0001897">
    <property type="term" value="P:symbiont-mediated cytolysis of host cell"/>
    <property type="evidence" value="ECO:0007669"/>
    <property type="project" value="UniProtKB-ARBA"/>
</dbReference>
<dbReference type="SUPFAM" id="SSF55846">
    <property type="entry name" value="N-acetylmuramoyl-L-alanine amidase-like"/>
    <property type="match status" value="1"/>
</dbReference>
<dbReference type="CDD" id="cd06583">
    <property type="entry name" value="PGRP"/>
    <property type="match status" value="1"/>
</dbReference>
<feature type="domain" description="N-acetylmuramoyl-L-alanine amidase" evidence="3">
    <location>
        <begin position="14"/>
        <end position="129"/>
    </location>
</feature>
<protein>
    <submittedName>
        <fullName evidence="4">Lysozyme</fullName>
    </submittedName>
</protein>
<evidence type="ECO:0000313" key="4">
    <source>
        <dbReference type="EMBL" id="CAB4141079.1"/>
    </source>
</evidence>
<name>A0A6J5MBI6_9CAUD</name>
<gene>
    <name evidence="4" type="ORF">UFOVP413_35</name>
</gene>
<dbReference type="InterPro" id="IPR036505">
    <property type="entry name" value="Amidase/PGRP_sf"/>
</dbReference>
<dbReference type="Gene3D" id="3.40.80.10">
    <property type="entry name" value="Peptidoglycan recognition protein-like"/>
    <property type="match status" value="1"/>
</dbReference>
<dbReference type="EMBL" id="LR796386">
    <property type="protein sequence ID" value="CAB4141079.1"/>
    <property type="molecule type" value="Genomic_DNA"/>
</dbReference>
<dbReference type="InterPro" id="IPR002502">
    <property type="entry name" value="Amidase_domain"/>
</dbReference>
<dbReference type="GO" id="GO:0008745">
    <property type="term" value="F:N-acetylmuramoyl-L-alanine amidase activity"/>
    <property type="evidence" value="ECO:0007669"/>
    <property type="project" value="InterPro"/>
</dbReference>
<evidence type="ECO:0000256" key="2">
    <source>
        <dbReference type="ARBA" id="ARBA00022638"/>
    </source>
</evidence>
<organism evidence="4">
    <name type="scientific">uncultured Caudovirales phage</name>
    <dbReference type="NCBI Taxonomy" id="2100421"/>
    <lineage>
        <taxon>Viruses</taxon>
        <taxon>Duplodnaviria</taxon>
        <taxon>Heunggongvirae</taxon>
        <taxon>Uroviricota</taxon>
        <taxon>Caudoviricetes</taxon>
        <taxon>Peduoviridae</taxon>
        <taxon>Maltschvirus</taxon>
        <taxon>Maltschvirus maltsch</taxon>
    </lineage>
</organism>
<keyword evidence="2" id="KW-0081">Bacteriolytic enzyme</keyword>
<evidence type="ECO:0000256" key="1">
    <source>
        <dbReference type="ARBA" id="ARBA00022529"/>
    </source>
</evidence>
<reference evidence="4" key="1">
    <citation type="submission" date="2020-04" db="EMBL/GenBank/DDBJ databases">
        <authorList>
            <person name="Chiriac C."/>
            <person name="Salcher M."/>
            <person name="Ghai R."/>
            <person name="Kavagutti S V."/>
        </authorList>
    </citation>
    <scope>NUCLEOTIDE SEQUENCE</scope>
</reference>
<sequence>MPYHLLTQFKKPKRTVTRAFLHCSASNKPEHDNPNVIGKWHRERGFSSIGYHFVITKDGSVWTGRDIEFTPAAQQGNNRATIAICLTGLAEFSEAQFKSLRDLCHEINEEYESEITFHGHCEVSAKSCPVFDYRQVLNLSPDGRLNQRSA</sequence>
<keyword evidence="1" id="KW-0929">Antimicrobial</keyword>
<evidence type="ECO:0000259" key="3">
    <source>
        <dbReference type="Pfam" id="PF01510"/>
    </source>
</evidence>
<dbReference type="GO" id="GO:0042742">
    <property type="term" value="P:defense response to bacterium"/>
    <property type="evidence" value="ECO:0007669"/>
    <property type="project" value="UniProtKB-KW"/>
</dbReference>
<accession>A0A6J5MBI6</accession>